<dbReference type="Proteomes" id="UP000247476">
    <property type="component" value="Unassembled WGS sequence"/>
</dbReference>
<protein>
    <recommendedName>
        <fullName evidence="8">Probable membrane transporter protein</fullName>
    </recommendedName>
</protein>
<evidence type="ECO:0000256" key="5">
    <source>
        <dbReference type="ARBA" id="ARBA00022692"/>
    </source>
</evidence>
<keyword evidence="5 8" id="KW-0812">Transmembrane</keyword>
<comment type="subcellular location">
    <subcellularLocation>
        <location evidence="1 8">Cell membrane</location>
        <topology evidence="1 8">Multi-pass membrane protein</topology>
    </subcellularLocation>
</comment>
<feature type="transmembrane region" description="Helical" evidence="8">
    <location>
        <begin position="12"/>
        <end position="40"/>
    </location>
</feature>
<feature type="transmembrane region" description="Helical" evidence="8">
    <location>
        <begin position="46"/>
        <end position="64"/>
    </location>
</feature>
<feature type="transmembrane region" description="Helical" evidence="8">
    <location>
        <begin position="136"/>
        <end position="158"/>
    </location>
</feature>
<sequence>MEWNWVQIALAAAAAVLIGFSKTGISGVGILAVALMAIVFPAKQSVGAILPMLITGDIVAVAHYRKTVVWKHLVSLIPWVLAGLLLGFFVMFRIGDGQLSVLLGSLILALLGLHLAKDRLEAKMRFSFARSASFQATMGVLAGFATMVGNVAGAIMTMYLLSKGLQKNEFIGTGAWFFLAVNVIKLPFNASLGLMTPEMLVFDLWMVAPILLGAWVGIRIVPLISQSHFQRLILVFTALGAIRLLLAA</sequence>
<dbReference type="OrthoDB" id="9801058at2"/>
<dbReference type="RefSeq" id="WP_110841565.1">
    <property type="nucleotide sequence ID" value="NZ_QJVJ01000008.1"/>
</dbReference>
<keyword evidence="7 8" id="KW-0472">Membrane</keyword>
<dbReference type="InterPro" id="IPR052017">
    <property type="entry name" value="TSUP"/>
</dbReference>
<evidence type="ECO:0000313" key="9">
    <source>
        <dbReference type="EMBL" id="PYI53017.1"/>
    </source>
</evidence>
<evidence type="ECO:0000256" key="6">
    <source>
        <dbReference type="ARBA" id="ARBA00022989"/>
    </source>
</evidence>
<evidence type="ECO:0000256" key="4">
    <source>
        <dbReference type="ARBA" id="ARBA00022475"/>
    </source>
</evidence>
<name>A0A2V5KPD0_9BACL</name>
<evidence type="ECO:0000256" key="2">
    <source>
        <dbReference type="ARBA" id="ARBA00009142"/>
    </source>
</evidence>
<reference evidence="9 10" key="1">
    <citation type="submission" date="2018-05" db="EMBL/GenBank/DDBJ databases">
        <title>Paenibacillus flagellatus sp. nov., isolated from selenium mineral soil.</title>
        <authorList>
            <person name="Dai X."/>
        </authorList>
    </citation>
    <scope>NUCLEOTIDE SEQUENCE [LARGE SCALE GENOMIC DNA]</scope>
    <source>
        <strain evidence="9 10">DXL2</strain>
    </source>
</reference>
<comment type="similarity">
    <text evidence="2 8">Belongs to the 4-toluene sulfonate uptake permease (TSUP) (TC 2.A.102) family.</text>
</comment>
<dbReference type="AlphaFoldDB" id="A0A2V5KPD0"/>
<dbReference type="EMBL" id="QJVJ01000008">
    <property type="protein sequence ID" value="PYI53017.1"/>
    <property type="molecule type" value="Genomic_DNA"/>
</dbReference>
<evidence type="ECO:0000256" key="7">
    <source>
        <dbReference type="ARBA" id="ARBA00023136"/>
    </source>
</evidence>
<feature type="transmembrane region" description="Helical" evidence="8">
    <location>
        <begin position="170"/>
        <end position="188"/>
    </location>
</feature>
<organism evidence="9 10">
    <name type="scientific">Paenibacillus flagellatus</name>
    <dbReference type="NCBI Taxonomy" id="2211139"/>
    <lineage>
        <taxon>Bacteria</taxon>
        <taxon>Bacillati</taxon>
        <taxon>Bacillota</taxon>
        <taxon>Bacilli</taxon>
        <taxon>Bacillales</taxon>
        <taxon>Paenibacillaceae</taxon>
        <taxon>Paenibacillus</taxon>
    </lineage>
</organism>
<dbReference type="PANTHER" id="PTHR30269">
    <property type="entry name" value="TRANSMEMBRANE PROTEIN YFCA"/>
    <property type="match status" value="1"/>
</dbReference>
<proteinExistence type="inferred from homology"/>
<feature type="transmembrane region" description="Helical" evidence="8">
    <location>
        <begin position="200"/>
        <end position="222"/>
    </location>
</feature>
<accession>A0A2V5KPD0</accession>
<dbReference type="InterPro" id="IPR002781">
    <property type="entry name" value="TM_pro_TauE-like"/>
</dbReference>
<feature type="transmembrane region" description="Helical" evidence="8">
    <location>
        <begin position="228"/>
        <end position="246"/>
    </location>
</feature>
<dbReference type="Pfam" id="PF01925">
    <property type="entry name" value="TauE"/>
    <property type="match status" value="1"/>
</dbReference>
<keyword evidence="10" id="KW-1185">Reference proteome</keyword>
<feature type="transmembrane region" description="Helical" evidence="8">
    <location>
        <begin position="100"/>
        <end position="116"/>
    </location>
</feature>
<evidence type="ECO:0000313" key="10">
    <source>
        <dbReference type="Proteomes" id="UP000247476"/>
    </source>
</evidence>
<keyword evidence="6 8" id="KW-1133">Transmembrane helix</keyword>
<gene>
    <name evidence="9" type="ORF">DLM86_18635</name>
</gene>
<dbReference type="PANTHER" id="PTHR30269:SF23">
    <property type="entry name" value="MEMBRANE TRANSPORTER PROTEIN YDHB-RELATED"/>
    <property type="match status" value="1"/>
</dbReference>
<keyword evidence="4 8" id="KW-1003">Cell membrane</keyword>
<dbReference type="GO" id="GO:0005886">
    <property type="term" value="C:plasma membrane"/>
    <property type="evidence" value="ECO:0007669"/>
    <property type="project" value="UniProtKB-SubCell"/>
</dbReference>
<feature type="transmembrane region" description="Helical" evidence="8">
    <location>
        <begin position="76"/>
        <end position="94"/>
    </location>
</feature>
<keyword evidence="3" id="KW-0813">Transport</keyword>
<evidence type="ECO:0000256" key="3">
    <source>
        <dbReference type="ARBA" id="ARBA00022448"/>
    </source>
</evidence>
<comment type="caution">
    <text evidence="9">The sequence shown here is derived from an EMBL/GenBank/DDBJ whole genome shotgun (WGS) entry which is preliminary data.</text>
</comment>
<evidence type="ECO:0000256" key="1">
    <source>
        <dbReference type="ARBA" id="ARBA00004651"/>
    </source>
</evidence>
<evidence type="ECO:0000256" key="8">
    <source>
        <dbReference type="RuleBase" id="RU363041"/>
    </source>
</evidence>